<dbReference type="Gene3D" id="3.40.1190.20">
    <property type="match status" value="1"/>
</dbReference>
<evidence type="ECO:0000313" key="2">
    <source>
        <dbReference type="EMBL" id="KAH7985971.1"/>
    </source>
</evidence>
<proteinExistence type="predicted"/>
<reference evidence="2" key="2">
    <citation type="submission" date="2021-09" db="EMBL/GenBank/DDBJ databases">
        <authorList>
            <person name="Jia N."/>
            <person name="Wang J."/>
            <person name="Shi W."/>
            <person name="Du L."/>
            <person name="Sun Y."/>
            <person name="Zhan W."/>
            <person name="Jiang J."/>
            <person name="Wang Q."/>
            <person name="Zhang B."/>
            <person name="Ji P."/>
            <person name="Sakyi L.B."/>
            <person name="Cui X."/>
            <person name="Yuan T."/>
            <person name="Jiang B."/>
            <person name="Yang W."/>
            <person name="Lam T.T.-Y."/>
            <person name="Chang Q."/>
            <person name="Ding S."/>
            <person name="Wang X."/>
            <person name="Zhu J."/>
            <person name="Ruan X."/>
            <person name="Zhao L."/>
            <person name="Wei J."/>
            <person name="Que T."/>
            <person name="Du C."/>
            <person name="Cheng J."/>
            <person name="Dai P."/>
            <person name="Han X."/>
            <person name="Huang E."/>
            <person name="Gao Y."/>
            <person name="Liu J."/>
            <person name="Shao H."/>
            <person name="Ye R."/>
            <person name="Li L."/>
            <person name="Wei W."/>
            <person name="Wang X."/>
            <person name="Wang C."/>
            <person name="Huo Q."/>
            <person name="Li W."/>
            <person name="Guo W."/>
            <person name="Chen H."/>
            <person name="Chen S."/>
            <person name="Zhou L."/>
            <person name="Zhou L."/>
            <person name="Ni X."/>
            <person name="Tian J."/>
            <person name="Zhou Y."/>
            <person name="Sheng Y."/>
            <person name="Liu T."/>
            <person name="Pan Y."/>
            <person name="Xia L."/>
            <person name="Li J."/>
            <person name="Zhao F."/>
            <person name="Cao W."/>
        </authorList>
    </citation>
    <scope>NUCLEOTIDE SEQUENCE</scope>
    <source>
        <strain evidence="2">Rsan-2018</strain>
        <tissue evidence="2">Larvae</tissue>
    </source>
</reference>
<keyword evidence="3" id="KW-1185">Reference proteome</keyword>
<dbReference type="Pfam" id="PF00294">
    <property type="entry name" value="PfkB"/>
    <property type="match status" value="1"/>
</dbReference>
<evidence type="ECO:0000313" key="3">
    <source>
        <dbReference type="Proteomes" id="UP000821837"/>
    </source>
</evidence>
<dbReference type="GO" id="GO:0006796">
    <property type="term" value="P:phosphate-containing compound metabolic process"/>
    <property type="evidence" value="ECO:0007669"/>
    <property type="project" value="UniProtKB-ARBA"/>
</dbReference>
<accession>A0A9D4TDB4</accession>
<dbReference type="AlphaFoldDB" id="A0A9D4TDB4"/>
<sequence>MYSEMRITTYDRLNGSTHAGHIRTSWGGVGRNVADCLSRLLGDTVRLVSAVGVDRNGEALLKHTRCW</sequence>
<dbReference type="VEuPathDB" id="VectorBase:RSAN_027250"/>
<dbReference type="SUPFAM" id="SSF53613">
    <property type="entry name" value="Ribokinase-like"/>
    <property type="match status" value="1"/>
</dbReference>
<dbReference type="InterPro" id="IPR011611">
    <property type="entry name" value="PfkB_dom"/>
</dbReference>
<feature type="domain" description="Carbohydrate kinase PfkB" evidence="1">
    <location>
        <begin position="14"/>
        <end position="65"/>
    </location>
</feature>
<gene>
    <name evidence="2" type="ORF">HPB52_025283</name>
</gene>
<protein>
    <recommendedName>
        <fullName evidence="1">Carbohydrate kinase PfkB domain-containing protein</fullName>
    </recommendedName>
</protein>
<dbReference type="InterPro" id="IPR029056">
    <property type="entry name" value="Ribokinase-like"/>
</dbReference>
<reference evidence="2" key="1">
    <citation type="journal article" date="2020" name="Cell">
        <title>Large-Scale Comparative Analyses of Tick Genomes Elucidate Their Genetic Diversity and Vector Capacities.</title>
        <authorList>
            <consortium name="Tick Genome and Microbiome Consortium (TIGMIC)"/>
            <person name="Jia N."/>
            <person name="Wang J."/>
            <person name="Shi W."/>
            <person name="Du L."/>
            <person name="Sun Y."/>
            <person name="Zhan W."/>
            <person name="Jiang J.F."/>
            <person name="Wang Q."/>
            <person name="Zhang B."/>
            <person name="Ji P."/>
            <person name="Bell-Sakyi L."/>
            <person name="Cui X.M."/>
            <person name="Yuan T.T."/>
            <person name="Jiang B.G."/>
            <person name="Yang W.F."/>
            <person name="Lam T.T."/>
            <person name="Chang Q.C."/>
            <person name="Ding S.J."/>
            <person name="Wang X.J."/>
            <person name="Zhu J.G."/>
            <person name="Ruan X.D."/>
            <person name="Zhao L."/>
            <person name="Wei J.T."/>
            <person name="Ye R.Z."/>
            <person name="Que T.C."/>
            <person name="Du C.H."/>
            <person name="Zhou Y.H."/>
            <person name="Cheng J.X."/>
            <person name="Dai P.F."/>
            <person name="Guo W.B."/>
            <person name="Han X.H."/>
            <person name="Huang E.J."/>
            <person name="Li L.F."/>
            <person name="Wei W."/>
            <person name="Gao Y.C."/>
            <person name="Liu J.Z."/>
            <person name="Shao H.Z."/>
            <person name="Wang X."/>
            <person name="Wang C.C."/>
            <person name="Yang T.C."/>
            <person name="Huo Q.B."/>
            <person name="Li W."/>
            <person name="Chen H.Y."/>
            <person name="Chen S.E."/>
            <person name="Zhou L.G."/>
            <person name="Ni X.B."/>
            <person name="Tian J.H."/>
            <person name="Sheng Y."/>
            <person name="Liu T."/>
            <person name="Pan Y.S."/>
            <person name="Xia L.Y."/>
            <person name="Li J."/>
            <person name="Zhao F."/>
            <person name="Cao W.C."/>
        </authorList>
    </citation>
    <scope>NUCLEOTIDE SEQUENCE</scope>
    <source>
        <strain evidence="2">Rsan-2018</strain>
    </source>
</reference>
<name>A0A9D4TDB4_RHISA</name>
<comment type="caution">
    <text evidence="2">The sequence shown here is derived from an EMBL/GenBank/DDBJ whole genome shotgun (WGS) entry which is preliminary data.</text>
</comment>
<dbReference type="EMBL" id="JABSTV010000636">
    <property type="protein sequence ID" value="KAH7985971.1"/>
    <property type="molecule type" value="Genomic_DNA"/>
</dbReference>
<organism evidence="2 3">
    <name type="scientific">Rhipicephalus sanguineus</name>
    <name type="common">Brown dog tick</name>
    <name type="synonym">Ixodes sanguineus</name>
    <dbReference type="NCBI Taxonomy" id="34632"/>
    <lineage>
        <taxon>Eukaryota</taxon>
        <taxon>Metazoa</taxon>
        <taxon>Ecdysozoa</taxon>
        <taxon>Arthropoda</taxon>
        <taxon>Chelicerata</taxon>
        <taxon>Arachnida</taxon>
        <taxon>Acari</taxon>
        <taxon>Parasitiformes</taxon>
        <taxon>Ixodida</taxon>
        <taxon>Ixodoidea</taxon>
        <taxon>Ixodidae</taxon>
        <taxon>Rhipicephalinae</taxon>
        <taxon>Rhipicephalus</taxon>
        <taxon>Rhipicephalus</taxon>
    </lineage>
</organism>
<dbReference type="Proteomes" id="UP000821837">
    <property type="component" value="Unassembled WGS sequence"/>
</dbReference>
<evidence type="ECO:0000259" key="1">
    <source>
        <dbReference type="Pfam" id="PF00294"/>
    </source>
</evidence>